<dbReference type="AlphaFoldDB" id="A0A1M6TNX5"/>
<dbReference type="InterPro" id="IPR014867">
    <property type="entry name" value="Spore_coat_CotH_CotH2/3/7"/>
</dbReference>
<keyword evidence="2" id="KW-1133">Transmembrane helix</keyword>
<evidence type="ECO:0000256" key="2">
    <source>
        <dbReference type="SAM" id="Phobius"/>
    </source>
</evidence>
<gene>
    <name evidence="3" type="ORF">SAMN02745123_02402</name>
</gene>
<feature type="region of interest" description="Disordered" evidence="1">
    <location>
        <begin position="402"/>
        <end position="449"/>
    </location>
</feature>
<protein>
    <submittedName>
        <fullName evidence="3">Spore coat protein CotH</fullName>
    </submittedName>
</protein>
<feature type="transmembrane region" description="Helical" evidence="2">
    <location>
        <begin position="546"/>
        <end position="564"/>
    </location>
</feature>
<keyword evidence="2" id="KW-0472">Membrane</keyword>
<feature type="region of interest" description="Disordered" evidence="1">
    <location>
        <begin position="475"/>
        <end position="523"/>
    </location>
</feature>
<feature type="compositionally biased region" description="Polar residues" evidence="1">
    <location>
        <begin position="478"/>
        <end position="489"/>
    </location>
</feature>
<evidence type="ECO:0000256" key="1">
    <source>
        <dbReference type="SAM" id="MobiDB-lite"/>
    </source>
</evidence>
<evidence type="ECO:0000313" key="3">
    <source>
        <dbReference type="EMBL" id="SHK58640.1"/>
    </source>
</evidence>
<dbReference type="PANTHER" id="PTHR40050:SF1">
    <property type="entry name" value="INNER SPORE COAT PROTEIN H"/>
    <property type="match status" value="1"/>
</dbReference>
<sequence length="572" mass="63809">MDRKFIAIMGGMLLLCLYIISGATGYTSPEEGTVSNSLSTASIDTILDKDKVIDINISLDENDFQDMLKNPLKEEYKVASVVIAGQKIDNIGLRTKGNSTLTMVANSESDRYSFKLDFDQYIDGQNLAGLKKLNLNNSMSDPSYMREYLSYSLMNEMGVPTPGYGYVNVYINDKLHGLYLAVEGIEEPFLERYYGSNAGTLYKPEGQGSDLVYTDDKRESYRGIALVAGRKNGANEALLTMVKALNQGKDLEKYLNIDEILRYFAVNTVLVNMDSYQGSFKHNYYLYEESGVFSILPWDYNMSFGGFSMGRNNQETTALYIDQPVSGTTLEQRPLIGKLLEVKEYKERYHQYIEDFINGPFAFTKMEAEIARVAELIRPHLEKDPTKFYTMEQFEQAILEGSTEQKSELTASQTNPPADQQAAPPMPEKDKMAGQQQRGPMKPGGDMLQGGNVVGLVKFVRERIANVTKQVSGELPSVGNTTEQTNTMPGQLRDRPEGQGGMGMKGERPPGDMGQRPPNSGDPVNREMGDGFGNKNMPTNNSTEQLFVIGGSLLLLVLVLFFIFTRKTKYSL</sequence>
<feature type="compositionally biased region" description="Polar residues" evidence="1">
    <location>
        <begin position="402"/>
        <end position="412"/>
    </location>
</feature>
<dbReference type="PANTHER" id="PTHR40050">
    <property type="entry name" value="INNER SPORE COAT PROTEIN H"/>
    <property type="match status" value="1"/>
</dbReference>
<dbReference type="STRING" id="1121421.SAMN02745123_02402"/>
<keyword evidence="3" id="KW-0167">Capsid protein</keyword>
<organism evidence="3 4">
    <name type="scientific">Desulforamulus aeronauticus DSM 10349</name>
    <dbReference type="NCBI Taxonomy" id="1121421"/>
    <lineage>
        <taxon>Bacteria</taxon>
        <taxon>Bacillati</taxon>
        <taxon>Bacillota</taxon>
        <taxon>Clostridia</taxon>
        <taxon>Eubacteriales</taxon>
        <taxon>Peptococcaceae</taxon>
        <taxon>Desulforamulus</taxon>
    </lineage>
</organism>
<dbReference type="EMBL" id="FRAR01000017">
    <property type="protein sequence ID" value="SHK58640.1"/>
    <property type="molecule type" value="Genomic_DNA"/>
</dbReference>
<dbReference type="Proteomes" id="UP000183997">
    <property type="component" value="Unassembled WGS sequence"/>
</dbReference>
<feature type="compositionally biased region" description="Low complexity" evidence="1">
    <location>
        <begin position="413"/>
        <end position="423"/>
    </location>
</feature>
<name>A0A1M6TNX5_9FIRM</name>
<dbReference type="OrthoDB" id="3235126at2"/>
<reference evidence="4" key="1">
    <citation type="submission" date="2016-11" db="EMBL/GenBank/DDBJ databases">
        <authorList>
            <person name="Varghese N."/>
            <person name="Submissions S."/>
        </authorList>
    </citation>
    <scope>NUCLEOTIDE SEQUENCE [LARGE SCALE GENOMIC DNA]</scope>
    <source>
        <strain evidence="4">DSM 10349</strain>
    </source>
</reference>
<dbReference type="Pfam" id="PF08757">
    <property type="entry name" value="CotH"/>
    <property type="match status" value="1"/>
</dbReference>
<keyword evidence="2" id="KW-0812">Transmembrane</keyword>
<accession>A0A1M6TNX5</accession>
<dbReference type="RefSeq" id="WP_072914626.1">
    <property type="nucleotide sequence ID" value="NZ_FRAR01000017.1"/>
</dbReference>
<evidence type="ECO:0000313" key="4">
    <source>
        <dbReference type="Proteomes" id="UP000183997"/>
    </source>
</evidence>
<keyword evidence="3" id="KW-0946">Virion</keyword>
<proteinExistence type="predicted"/>
<keyword evidence="4" id="KW-1185">Reference proteome</keyword>